<keyword evidence="2" id="KW-0479">Metal-binding</keyword>
<dbReference type="EMBL" id="MPIN01000006">
    <property type="protein sequence ID" value="OJH38043.1"/>
    <property type="molecule type" value="Genomic_DNA"/>
</dbReference>
<reference evidence="5 6" key="2">
    <citation type="submission" date="2016-12" db="EMBL/GenBank/DDBJ databases">
        <title>Draft Genome Sequence of Cystobacter ferrugineus Strain Cbfe23.</title>
        <authorList>
            <person name="Akbar S."/>
            <person name="Dowd S.E."/>
            <person name="Stevens D.C."/>
        </authorList>
    </citation>
    <scope>NUCLEOTIDE SEQUENCE [LARGE SCALE GENOMIC DNA]</scope>
    <source>
        <strain evidence="5 6">Cbfe23</strain>
    </source>
</reference>
<dbReference type="GO" id="GO:0032453">
    <property type="term" value="F:histone H3K4 demethylase activity"/>
    <property type="evidence" value="ECO:0007669"/>
    <property type="project" value="TreeGrafter"/>
</dbReference>
<comment type="caution">
    <text evidence="5">The sequence shown here is derived from an EMBL/GenBank/DDBJ whole genome shotgun (WGS) entry which is preliminary data.</text>
</comment>
<dbReference type="AlphaFoldDB" id="A0A1L9B752"/>
<dbReference type="PANTHER" id="PTHR13096">
    <property type="entry name" value="MINA53 MYC INDUCED NUCLEAR ANTIGEN"/>
    <property type="match status" value="1"/>
</dbReference>
<dbReference type="InterPro" id="IPR039994">
    <property type="entry name" value="NO66-like"/>
</dbReference>
<dbReference type="Pfam" id="PF08007">
    <property type="entry name" value="JmjC_2"/>
    <property type="match status" value="1"/>
</dbReference>
<evidence type="ECO:0000313" key="5">
    <source>
        <dbReference type="EMBL" id="OJH38043.1"/>
    </source>
</evidence>
<dbReference type="InterPro" id="IPR003347">
    <property type="entry name" value="JmjC_dom"/>
</dbReference>
<dbReference type="GO" id="GO:0051864">
    <property type="term" value="F:histone H3K36 demethylase activity"/>
    <property type="evidence" value="ECO:0007669"/>
    <property type="project" value="TreeGrafter"/>
</dbReference>
<evidence type="ECO:0000259" key="4">
    <source>
        <dbReference type="Pfam" id="PF08007"/>
    </source>
</evidence>
<proteinExistence type="predicted"/>
<evidence type="ECO:0000256" key="1">
    <source>
        <dbReference type="ARBA" id="ARBA00001954"/>
    </source>
</evidence>
<reference evidence="6" key="1">
    <citation type="submission" date="2016-11" db="EMBL/GenBank/DDBJ databases">
        <authorList>
            <person name="Shukria A."/>
            <person name="Stevens D.C."/>
        </authorList>
    </citation>
    <scope>NUCLEOTIDE SEQUENCE [LARGE SCALE GENOMIC DNA]</scope>
    <source>
        <strain evidence="6">Cbfe23</strain>
    </source>
</reference>
<evidence type="ECO:0000256" key="2">
    <source>
        <dbReference type="ARBA" id="ARBA00022723"/>
    </source>
</evidence>
<dbReference type="SUPFAM" id="SSF51197">
    <property type="entry name" value="Clavaminate synthase-like"/>
    <property type="match status" value="1"/>
</dbReference>
<dbReference type="GO" id="GO:0046872">
    <property type="term" value="F:metal ion binding"/>
    <property type="evidence" value="ECO:0007669"/>
    <property type="project" value="UniProtKB-KW"/>
</dbReference>
<comment type="cofactor">
    <cofactor evidence="1">
        <name>Fe(2+)</name>
        <dbReference type="ChEBI" id="CHEBI:29033"/>
    </cofactor>
</comment>
<keyword evidence="6" id="KW-1185">Reference proteome</keyword>
<sequence>MSPCEDFQSVISPTPVERFASLYWEKKALHISRGTPGYFGSLFSVEQLDRLINVSFTNLGLFMFEGERVITPRLRRPTKTTLSEFYKEFASGKSICLRDMQVRWKPITQLVSAVARESGFSVTAELVATPPRSRNAGIFADSRSLIVLQLEGAATWHLPAGRFQPLASAQEGTSPENQEHAGAVSLRPGDTLYLPYGNAPGTGASGAAALPMVETGDGHALHLVLTIQRVTWADLLARTVAVASGKNVELRRALGFGGPLSVSGRGQMESRFRELVAQAFDSPSWKEANHLLASEHSRRLPILSDGHFDLLRHVDSVGLETEVIRRPGVEGRVQLYDGVVELIFPGYYYQAPEKVYLALDFISETRQFKVKDIPGWYTDQERIALTRQLISMGVLTFVTPPGSAPTPG</sequence>
<feature type="domain" description="JmjC" evidence="4">
    <location>
        <begin position="106"/>
        <end position="197"/>
    </location>
</feature>
<name>A0A1L9B752_9BACT</name>
<dbReference type="Proteomes" id="UP000182229">
    <property type="component" value="Unassembled WGS sequence"/>
</dbReference>
<dbReference type="STRING" id="83449.BON30_23020"/>
<accession>A0A1L9B752</accession>
<keyword evidence="3" id="KW-0408">Iron</keyword>
<evidence type="ECO:0000256" key="3">
    <source>
        <dbReference type="ARBA" id="ARBA00023004"/>
    </source>
</evidence>
<organism evidence="5 6">
    <name type="scientific">Cystobacter ferrugineus</name>
    <dbReference type="NCBI Taxonomy" id="83449"/>
    <lineage>
        <taxon>Bacteria</taxon>
        <taxon>Pseudomonadati</taxon>
        <taxon>Myxococcota</taxon>
        <taxon>Myxococcia</taxon>
        <taxon>Myxococcales</taxon>
        <taxon>Cystobacterineae</taxon>
        <taxon>Archangiaceae</taxon>
        <taxon>Cystobacter</taxon>
    </lineage>
</organism>
<dbReference type="Gene3D" id="2.60.120.650">
    <property type="entry name" value="Cupin"/>
    <property type="match status" value="1"/>
</dbReference>
<evidence type="ECO:0000313" key="6">
    <source>
        <dbReference type="Proteomes" id="UP000182229"/>
    </source>
</evidence>
<dbReference type="PANTHER" id="PTHR13096:SF9">
    <property type="entry name" value="BIFUNCTIONAL LYSINE-SPECIFIC DEMETHYLASE AND HISTIDYL-HYDROXYLASE"/>
    <property type="match status" value="1"/>
</dbReference>
<gene>
    <name evidence="5" type="ORF">BON30_23020</name>
</gene>
<dbReference type="OrthoDB" id="5521797at2"/>
<dbReference type="RefSeq" id="WP_071900550.1">
    <property type="nucleotide sequence ID" value="NZ_MPIN01000006.1"/>
</dbReference>
<protein>
    <recommendedName>
        <fullName evidence="4">JmjC domain-containing protein</fullName>
    </recommendedName>
</protein>